<evidence type="ECO:0000313" key="3">
    <source>
        <dbReference type="EMBL" id="MFC5528612.1"/>
    </source>
</evidence>
<dbReference type="PROSITE" id="PS51257">
    <property type="entry name" value="PROKAR_LIPOPROTEIN"/>
    <property type="match status" value="1"/>
</dbReference>
<protein>
    <submittedName>
        <fullName evidence="3">Cupredoxin domain-containing protein</fullName>
    </submittedName>
</protein>
<evidence type="ECO:0000259" key="2">
    <source>
        <dbReference type="Pfam" id="PF13473"/>
    </source>
</evidence>
<evidence type="ECO:0000256" key="1">
    <source>
        <dbReference type="SAM" id="SignalP"/>
    </source>
</evidence>
<dbReference type="Gene3D" id="2.60.40.420">
    <property type="entry name" value="Cupredoxins - blue copper proteins"/>
    <property type="match status" value="1"/>
</dbReference>
<evidence type="ECO:0000313" key="4">
    <source>
        <dbReference type="Proteomes" id="UP001596108"/>
    </source>
</evidence>
<keyword evidence="4" id="KW-1185">Reference proteome</keyword>
<dbReference type="InterPro" id="IPR008972">
    <property type="entry name" value="Cupredoxin"/>
</dbReference>
<feature type="chain" id="PRO_5047304155" evidence="1">
    <location>
        <begin position="21"/>
        <end position="123"/>
    </location>
</feature>
<feature type="domain" description="EfeO-type cupredoxin-like" evidence="2">
    <location>
        <begin position="13"/>
        <end position="118"/>
    </location>
</feature>
<feature type="signal peptide" evidence="1">
    <location>
        <begin position="1"/>
        <end position="20"/>
    </location>
</feature>
<dbReference type="RefSeq" id="WP_378110456.1">
    <property type="nucleotide sequence ID" value="NZ_JBHSNC010000010.1"/>
</dbReference>
<dbReference type="Pfam" id="PF13473">
    <property type="entry name" value="Cupredoxin_1"/>
    <property type="match status" value="1"/>
</dbReference>
<keyword evidence="1" id="KW-0732">Signal</keyword>
<dbReference type="Proteomes" id="UP001596108">
    <property type="component" value="Unassembled WGS sequence"/>
</dbReference>
<dbReference type="EMBL" id="JBHSNC010000010">
    <property type="protein sequence ID" value="MFC5528612.1"/>
    <property type="molecule type" value="Genomic_DNA"/>
</dbReference>
<comment type="caution">
    <text evidence="3">The sequence shown here is derived from an EMBL/GenBank/DDBJ whole genome shotgun (WGS) entry which is preliminary data.</text>
</comment>
<gene>
    <name evidence="3" type="ORF">ACFPQ4_03980</name>
</gene>
<proteinExistence type="predicted"/>
<sequence>MQKKLGYALMTLAFVLVLVACGSKNNSNGSEPSQSLVASEELVIKAKSWEFDKAEYIIPKDTPVKITVENLDGAHGVLLSGADVKIRGGKSEVVTLAAGTYEFRCNIQCGAGHGKMTAKLIVQ</sequence>
<organism evidence="3 4">
    <name type="scientific">Cohnella yongneupensis</name>
    <dbReference type="NCBI Taxonomy" id="425006"/>
    <lineage>
        <taxon>Bacteria</taxon>
        <taxon>Bacillati</taxon>
        <taxon>Bacillota</taxon>
        <taxon>Bacilli</taxon>
        <taxon>Bacillales</taxon>
        <taxon>Paenibacillaceae</taxon>
        <taxon>Cohnella</taxon>
    </lineage>
</organism>
<reference evidence="4" key="1">
    <citation type="journal article" date="2019" name="Int. J. Syst. Evol. Microbiol.">
        <title>The Global Catalogue of Microorganisms (GCM) 10K type strain sequencing project: providing services to taxonomists for standard genome sequencing and annotation.</title>
        <authorList>
            <consortium name="The Broad Institute Genomics Platform"/>
            <consortium name="The Broad Institute Genome Sequencing Center for Infectious Disease"/>
            <person name="Wu L."/>
            <person name="Ma J."/>
        </authorList>
    </citation>
    <scope>NUCLEOTIDE SEQUENCE [LARGE SCALE GENOMIC DNA]</scope>
    <source>
        <strain evidence="4">CGMCC 1.18578</strain>
    </source>
</reference>
<accession>A0ABW0QYD4</accession>
<dbReference type="InterPro" id="IPR028096">
    <property type="entry name" value="EfeO_Cupredoxin"/>
</dbReference>
<dbReference type="SUPFAM" id="SSF49503">
    <property type="entry name" value="Cupredoxins"/>
    <property type="match status" value="1"/>
</dbReference>
<name>A0ABW0QYD4_9BACL</name>